<name>A0AAZ3QE77_ONCTS</name>
<dbReference type="AlphaFoldDB" id="A0AAZ3QE77"/>
<dbReference type="Ensembl" id="ENSOTST00005190162.1">
    <property type="protein sequence ID" value="ENSOTSP00005126853.1"/>
    <property type="gene ID" value="ENSOTSG00005063776.1"/>
</dbReference>
<accession>A0AAZ3QE77</accession>
<reference evidence="2" key="1">
    <citation type="journal article" date="2018" name="PLoS ONE">
        <title>Chinook salmon (Oncorhynchus tshawytscha) genome and transcriptome.</title>
        <authorList>
            <person name="Christensen K.A."/>
            <person name="Leong J.S."/>
            <person name="Sakhrani D."/>
            <person name="Biagi C.A."/>
            <person name="Minkley D.R."/>
            <person name="Withler R.E."/>
            <person name="Rondeau E.B."/>
            <person name="Koop B.F."/>
            <person name="Devlin R.H."/>
        </authorList>
    </citation>
    <scope>NUCLEOTIDE SEQUENCE [LARGE SCALE GENOMIC DNA]</scope>
</reference>
<protein>
    <submittedName>
        <fullName evidence="1">Uncharacterized protein</fullName>
    </submittedName>
</protein>
<keyword evidence="2" id="KW-1185">Reference proteome</keyword>
<reference evidence="1" key="2">
    <citation type="submission" date="2025-08" db="UniProtKB">
        <authorList>
            <consortium name="Ensembl"/>
        </authorList>
    </citation>
    <scope>IDENTIFICATION</scope>
</reference>
<organism evidence="1 2">
    <name type="scientific">Oncorhynchus tshawytscha</name>
    <name type="common">Chinook salmon</name>
    <name type="synonym">Salmo tshawytscha</name>
    <dbReference type="NCBI Taxonomy" id="74940"/>
    <lineage>
        <taxon>Eukaryota</taxon>
        <taxon>Metazoa</taxon>
        <taxon>Chordata</taxon>
        <taxon>Craniata</taxon>
        <taxon>Vertebrata</taxon>
        <taxon>Euteleostomi</taxon>
        <taxon>Actinopterygii</taxon>
        <taxon>Neopterygii</taxon>
        <taxon>Teleostei</taxon>
        <taxon>Protacanthopterygii</taxon>
        <taxon>Salmoniformes</taxon>
        <taxon>Salmonidae</taxon>
        <taxon>Salmoninae</taxon>
        <taxon>Oncorhynchus</taxon>
    </lineage>
</organism>
<sequence>WIKWSMEQQRAEIPLEPMLCKKPIMSVHLGCSKEMLTVVSMLPVQNQALADQKKATFHQNKFTNPRCFENFIQTRSLLIALHLYKQFMETDSGHHGQATVLKQKVICSGFFRDAVKKEPWEGYFYNHWGSKHSHEQLSYIFTGASKMQQCLEPLYNRYEEPNV</sequence>
<evidence type="ECO:0000313" key="2">
    <source>
        <dbReference type="Proteomes" id="UP000694402"/>
    </source>
</evidence>
<reference evidence="1" key="3">
    <citation type="submission" date="2025-09" db="UniProtKB">
        <authorList>
            <consortium name="Ensembl"/>
        </authorList>
    </citation>
    <scope>IDENTIFICATION</scope>
</reference>
<dbReference type="Gene3D" id="1.20.120.1080">
    <property type="match status" value="1"/>
</dbReference>
<proteinExistence type="predicted"/>
<dbReference type="Proteomes" id="UP000694402">
    <property type="component" value="Unassembled WGS sequence"/>
</dbReference>
<dbReference type="GeneTree" id="ENSGT00940000155510"/>
<evidence type="ECO:0000313" key="1">
    <source>
        <dbReference type="Ensembl" id="ENSOTSP00005126853.1"/>
    </source>
</evidence>